<proteinExistence type="predicted"/>
<accession>A0AC34R2U6</accession>
<sequence>MFIVIINITDGIKSDGYNFVHTIISFTVHSIRSVEFAITVERFIATANFENYGHERKFKYFGPLLLLVCIGSGLYIGCFIGTGVYSAAAKYIYGFSVDCINLIFITLLRRKNRKRRIQSNFSQVSLAHKYQLVENIKILSMLRIQSIVILFTGLLSNLTSIMYYLNPETELSLLLFMMCFNLYIIICASYWIMNNRFYRVIYHKLFNVHHGLTVTMNDSFGKNILLNQTVDQHIQSLKNAWK</sequence>
<reference evidence="2" key="1">
    <citation type="submission" date="2022-11" db="UniProtKB">
        <authorList>
            <consortium name="WormBaseParasite"/>
        </authorList>
    </citation>
    <scope>IDENTIFICATION</scope>
</reference>
<evidence type="ECO:0000313" key="1">
    <source>
        <dbReference type="Proteomes" id="UP000887576"/>
    </source>
</evidence>
<evidence type="ECO:0000313" key="2">
    <source>
        <dbReference type="WBParaSite" id="JU765_v2.g2903.t1"/>
    </source>
</evidence>
<protein>
    <submittedName>
        <fullName evidence="2">Gustatory receptor</fullName>
    </submittedName>
</protein>
<dbReference type="Proteomes" id="UP000887576">
    <property type="component" value="Unplaced"/>
</dbReference>
<name>A0AC34R2U6_9BILA</name>
<organism evidence="1 2">
    <name type="scientific">Panagrolaimus sp. JU765</name>
    <dbReference type="NCBI Taxonomy" id="591449"/>
    <lineage>
        <taxon>Eukaryota</taxon>
        <taxon>Metazoa</taxon>
        <taxon>Ecdysozoa</taxon>
        <taxon>Nematoda</taxon>
        <taxon>Chromadorea</taxon>
        <taxon>Rhabditida</taxon>
        <taxon>Tylenchina</taxon>
        <taxon>Panagrolaimomorpha</taxon>
        <taxon>Panagrolaimoidea</taxon>
        <taxon>Panagrolaimidae</taxon>
        <taxon>Panagrolaimus</taxon>
    </lineage>
</organism>
<dbReference type="WBParaSite" id="JU765_v2.g2903.t1">
    <property type="protein sequence ID" value="JU765_v2.g2903.t1"/>
    <property type="gene ID" value="JU765_v2.g2903"/>
</dbReference>